<dbReference type="SMART" id="SM00345">
    <property type="entry name" value="HTH_GNTR"/>
    <property type="match status" value="1"/>
</dbReference>
<feature type="region of interest" description="Disordered" evidence="5">
    <location>
        <begin position="77"/>
        <end position="102"/>
    </location>
</feature>
<evidence type="ECO:0000256" key="2">
    <source>
        <dbReference type="ARBA" id="ARBA00023125"/>
    </source>
</evidence>
<dbReference type="PANTHER" id="PTHR44846:SF17">
    <property type="entry name" value="GNTR-FAMILY TRANSCRIPTIONAL REGULATOR"/>
    <property type="match status" value="1"/>
</dbReference>
<proteinExistence type="predicted"/>
<dbReference type="InterPro" id="IPR036271">
    <property type="entry name" value="Tet_transcr_reg_TetR-rel_C_sf"/>
</dbReference>
<comment type="caution">
    <text evidence="8">The sequence shown here is derived from an EMBL/GenBank/DDBJ whole genome shotgun (WGS) entry which is preliminary data.</text>
</comment>
<feature type="DNA-binding region" description="H-T-H motif" evidence="4">
    <location>
        <begin position="125"/>
        <end position="144"/>
    </location>
</feature>
<evidence type="ECO:0000256" key="3">
    <source>
        <dbReference type="ARBA" id="ARBA00023163"/>
    </source>
</evidence>
<keyword evidence="2 4" id="KW-0238">DNA-binding</keyword>
<evidence type="ECO:0000256" key="1">
    <source>
        <dbReference type="ARBA" id="ARBA00023015"/>
    </source>
</evidence>
<organism evidence="8 9">
    <name type="scientific">Streptomyces orinoci</name>
    <name type="common">Streptoverticillium orinoci</name>
    <dbReference type="NCBI Taxonomy" id="67339"/>
    <lineage>
        <taxon>Bacteria</taxon>
        <taxon>Bacillati</taxon>
        <taxon>Actinomycetota</taxon>
        <taxon>Actinomycetes</taxon>
        <taxon>Kitasatosporales</taxon>
        <taxon>Streptomycetaceae</taxon>
        <taxon>Streptomyces</taxon>
    </lineage>
</organism>
<evidence type="ECO:0000313" key="8">
    <source>
        <dbReference type="EMBL" id="MEV5510276.1"/>
    </source>
</evidence>
<evidence type="ECO:0000313" key="9">
    <source>
        <dbReference type="Proteomes" id="UP001552594"/>
    </source>
</evidence>
<dbReference type="InterPro" id="IPR050679">
    <property type="entry name" value="Bact_HTH_transcr_reg"/>
</dbReference>
<dbReference type="InterPro" id="IPR036388">
    <property type="entry name" value="WH-like_DNA-bd_sf"/>
</dbReference>
<evidence type="ECO:0000259" key="6">
    <source>
        <dbReference type="PROSITE" id="PS50949"/>
    </source>
</evidence>
<dbReference type="SUPFAM" id="SSF46785">
    <property type="entry name" value="Winged helix' DNA-binding domain"/>
    <property type="match status" value="1"/>
</dbReference>
<dbReference type="Gene3D" id="1.10.357.10">
    <property type="entry name" value="Tetracycline Repressor, domain 2"/>
    <property type="match status" value="1"/>
</dbReference>
<dbReference type="SUPFAM" id="SSF46689">
    <property type="entry name" value="Homeodomain-like"/>
    <property type="match status" value="1"/>
</dbReference>
<dbReference type="Pfam" id="PF02909">
    <property type="entry name" value="TetR_C_1"/>
    <property type="match status" value="1"/>
</dbReference>
<dbReference type="CDD" id="cd07377">
    <property type="entry name" value="WHTH_GntR"/>
    <property type="match status" value="1"/>
</dbReference>
<sequence length="333" mass="35229">MAAKSAQSAKSIPPYLRIAAAIRKRIADGELAPGDRVPSTRQIAREWQVALATATKVLTTLRQEGLVRAEPRVGTVVASRTPPASPAPAGSTAPAAPAREGELTRERIVRAAIELADREGLAALSMRGVAARLGVAVMSTYRHVGGKDDLILLMAEAALADTPLPAEAPAGCRARLETGARTLWAAHRAHPWLAHIGPLTRPIALPGMIAFSEWNLAALDGQGLDATTMFNLNVLLYSYVQGIAVHLERQAQAESVTGMTENEWLDSQAGALAALAATGRYPTFAKVLREFSETGYDLYLDELFEFGLGPLLDGLTALVGRRAALGSECGPDA</sequence>
<dbReference type="PANTHER" id="PTHR44846">
    <property type="entry name" value="MANNOSYL-D-GLYCERATE TRANSPORT/METABOLISM SYSTEM REPRESSOR MNGR-RELATED"/>
    <property type="match status" value="1"/>
</dbReference>
<dbReference type="Gene3D" id="1.10.10.10">
    <property type="entry name" value="Winged helix-like DNA-binding domain superfamily/Winged helix DNA-binding domain"/>
    <property type="match status" value="1"/>
</dbReference>
<dbReference type="Gene3D" id="1.10.10.60">
    <property type="entry name" value="Homeodomain-like"/>
    <property type="match status" value="1"/>
</dbReference>
<evidence type="ECO:0000256" key="4">
    <source>
        <dbReference type="PROSITE-ProRule" id="PRU00335"/>
    </source>
</evidence>
<keyword evidence="1" id="KW-0805">Transcription regulation</keyword>
<feature type="domain" description="HTH gntR-type" evidence="6">
    <location>
        <begin position="12"/>
        <end position="80"/>
    </location>
</feature>
<feature type="compositionally biased region" description="Low complexity" evidence="5">
    <location>
        <begin position="78"/>
        <end position="98"/>
    </location>
</feature>
<dbReference type="PROSITE" id="PS50949">
    <property type="entry name" value="HTH_GNTR"/>
    <property type="match status" value="1"/>
</dbReference>
<dbReference type="Pfam" id="PF00440">
    <property type="entry name" value="TetR_N"/>
    <property type="match status" value="1"/>
</dbReference>
<dbReference type="InterPro" id="IPR036390">
    <property type="entry name" value="WH_DNA-bd_sf"/>
</dbReference>
<dbReference type="Pfam" id="PF00392">
    <property type="entry name" value="GntR"/>
    <property type="match status" value="1"/>
</dbReference>
<dbReference type="RefSeq" id="WP_109278804.1">
    <property type="nucleotide sequence ID" value="NZ_JBFAUK010000030.1"/>
</dbReference>
<dbReference type="Proteomes" id="UP001552594">
    <property type="component" value="Unassembled WGS sequence"/>
</dbReference>
<reference evidence="8 9" key="1">
    <citation type="submission" date="2024-06" db="EMBL/GenBank/DDBJ databases">
        <title>The Natural Products Discovery Center: Release of the First 8490 Sequenced Strains for Exploring Actinobacteria Biosynthetic Diversity.</title>
        <authorList>
            <person name="Kalkreuter E."/>
            <person name="Kautsar S.A."/>
            <person name="Yang D."/>
            <person name="Bader C.D."/>
            <person name="Teijaro C.N."/>
            <person name="Fluegel L."/>
            <person name="Davis C.M."/>
            <person name="Simpson J.R."/>
            <person name="Lauterbach L."/>
            <person name="Steele A.D."/>
            <person name="Gui C."/>
            <person name="Meng S."/>
            <person name="Li G."/>
            <person name="Viehrig K."/>
            <person name="Ye F."/>
            <person name="Su P."/>
            <person name="Kiefer A.F."/>
            <person name="Nichols A."/>
            <person name="Cepeda A.J."/>
            <person name="Yan W."/>
            <person name="Fan B."/>
            <person name="Jiang Y."/>
            <person name="Adhikari A."/>
            <person name="Zheng C.-J."/>
            <person name="Schuster L."/>
            <person name="Cowan T.M."/>
            <person name="Smanski M.J."/>
            <person name="Chevrette M.G."/>
            <person name="De Carvalho L.P.S."/>
            <person name="Shen B."/>
        </authorList>
    </citation>
    <scope>NUCLEOTIDE SEQUENCE [LARGE SCALE GENOMIC DNA]</scope>
    <source>
        <strain evidence="8 9">NPDC052347</strain>
    </source>
</reference>
<protein>
    <submittedName>
        <fullName evidence="8">TetR/AcrR family transcriptional regulator C-terminal domain-containing protein</fullName>
    </submittedName>
</protein>
<dbReference type="InterPro" id="IPR004111">
    <property type="entry name" value="Repressor_TetR_C"/>
</dbReference>
<dbReference type="InterPro" id="IPR001647">
    <property type="entry name" value="HTH_TetR"/>
</dbReference>
<accession>A0ABV3K550</accession>
<dbReference type="InterPro" id="IPR009057">
    <property type="entry name" value="Homeodomain-like_sf"/>
</dbReference>
<name>A0ABV3K550_STRON</name>
<dbReference type="EMBL" id="JBFAUK010000030">
    <property type="protein sequence ID" value="MEV5510276.1"/>
    <property type="molecule type" value="Genomic_DNA"/>
</dbReference>
<dbReference type="SUPFAM" id="SSF48498">
    <property type="entry name" value="Tetracyclin repressor-like, C-terminal domain"/>
    <property type="match status" value="1"/>
</dbReference>
<gene>
    <name evidence="8" type="ORF">AB0L16_28265</name>
</gene>
<dbReference type="PROSITE" id="PS50977">
    <property type="entry name" value="HTH_TETR_2"/>
    <property type="match status" value="1"/>
</dbReference>
<evidence type="ECO:0000259" key="7">
    <source>
        <dbReference type="PROSITE" id="PS50977"/>
    </source>
</evidence>
<feature type="domain" description="HTH tetR-type" evidence="7">
    <location>
        <begin position="102"/>
        <end position="162"/>
    </location>
</feature>
<evidence type="ECO:0000256" key="5">
    <source>
        <dbReference type="SAM" id="MobiDB-lite"/>
    </source>
</evidence>
<keyword evidence="9" id="KW-1185">Reference proteome</keyword>
<keyword evidence="3" id="KW-0804">Transcription</keyword>
<dbReference type="InterPro" id="IPR000524">
    <property type="entry name" value="Tscrpt_reg_HTH_GntR"/>
</dbReference>